<protein>
    <submittedName>
        <fullName evidence="1">Uncharacterized protein</fullName>
    </submittedName>
</protein>
<dbReference type="Proteomes" id="UP000051952">
    <property type="component" value="Unassembled WGS sequence"/>
</dbReference>
<dbReference type="VEuPathDB" id="TriTrypDB:BSAL_70895"/>
<sequence>MPISQSATDAIKWFDRYDVSGNCGSAEQFTSFATAVIVGAHGATAPREVKGLSTALYIAAVQETSSSSSNRVVVTPAGRDAPIAMSKYATTDDSVEALAKTLLYFITTQETGEMLLTTPVVDALVALARCAVTPLTVGYVSSVIGSLARPKERFLLAEASATIFVRNALVTMAPFATAPATVLSLSSAMTETMRALVCHGFTNLTDKFVTPAVIDAIISMSQFATTANAVLYLMIAFSTATDIFLHLDLAKRFGSSQTSSRRSLHRIIANKQVCDAVISLAKFATTLEAITHLVATIHAIATEVHSCSTYFANEAFRDAFVAMAPLAASPSVSCYLAEAMIAIMVRVPQSIELFACVEVMRGCGHLHRYTDDLEGSSVDRLSTCLTACLGRRVKSATTKDRARDAMDMMTECVGAAAEASQRHDLVRMMQVFSSHETDALFSLCGQNNEPVAATTVQLAEQDPTLLSHQLAAVVVDGMYAVSPTLSLRRVPKAATLSSGGCRQGDALGPLAVNANSSRPLSKHLTSQSSVGVGVTAVRLQCFLNNTTMTASSLKELHVARSYFLGRST</sequence>
<name>A0A0S4IWI3_BODSA</name>
<organism evidence="1 2">
    <name type="scientific">Bodo saltans</name>
    <name type="common">Flagellated protozoan</name>
    <dbReference type="NCBI Taxonomy" id="75058"/>
    <lineage>
        <taxon>Eukaryota</taxon>
        <taxon>Discoba</taxon>
        <taxon>Euglenozoa</taxon>
        <taxon>Kinetoplastea</taxon>
        <taxon>Metakinetoplastina</taxon>
        <taxon>Eubodonida</taxon>
        <taxon>Bodonidae</taxon>
        <taxon>Bodo</taxon>
    </lineage>
</organism>
<keyword evidence="2" id="KW-1185">Reference proteome</keyword>
<gene>
    <name evidence="1" type="ORF">BSAL_70895</name>
</gene>
<evidence type="ECO:0000313" key="2">
    <source>
        <dbReference type="Proteomes" id="UP000051952"/>
    </source>
</evidence>
<accession>A0A0S4IWI3</accession>
<evidence type="ECO:0000313" key="1">
    <source>
        <dbReference type="EMBL" id="CUG05318.1"/>
    </source>
</evidence>
<proteinExistence type="predicted"/>
<dbReference type="AlphaFoldDB" id="A0A0S4IWI3"/>
<dbReference type="EMBL" id="CYKH01000534">
    <property type="protein sequence ID" value="CUG05318.1"/>
    <property type="molecule type" value="Genomic_DNA"/>
</dbReference>
<reference evidence="2" key="1">
    <citation type="submission" date="2015-09" db="EMBL/GenBank/DDBJ databases">
        <authorList>
            <consortium name="Pathogen Informatics"/>
        </authorList>
    </citation>
    <scope>NUCLEOTIDE SEQUENCE [LARGE SCALE GENOMIC DNA]</scope>
    <source>
        <strain evidence="2">Lake Konstanz</strain>
    </source>
</reference>